<dbReference type="GeneTree" id="ENSGT01120000278149"/>
<dbReference type="Proteomes" id="UP000694580">
    <property type="component" value="Chromosome 14"/>
</dbReference>
<protein>
    <submittedName>
        <fullName evidence="1">Uncharacterized protein</fullName>
    </submittedName>
</protein>
<organism evidence="1 2">
    <name type="scientific">Denticeps clupeoides</name>
    <name type="common">denticle herring</name>
    <dbReference type="NCBI Taxonomy" id="299321"/>
    <lineage>
        <taxon>Eukaryota</taxon>
        <taxon>Metazoa</taxon>
        <taxon>Chordata</taxon>
        <taxon>Craniata</taxon>
        <taxon>Vertebrata</taxon>
        <taxon>Euteleostomi</taxon>
        <taxon>Actinopterygii</taxon>
        <taxon>Neopterygii</taxon>
        <taxon>Teleostei</taxon>
        <taxon>Clupei</taxon>
        <taxon>Clupeiformes</taxon>
        <taxon>Denticipitoidei</taxon>
        <taxon>Denticipitidae</taxon>
        <taxon>Denticeps</taxon>
    </lineage>
</organism>
<accession>A0AAY4B3M0</accession>
<evidence type="ECO:0000313" key="2">
    <source>
        <dbReference type="Proteomes" id="UP000694580"/>
    </source>
</evidence>
<reference evidence="1" key="3">
    <citation type="submission" date="2025-09" db="UniProtKB">
        <authorList>
            <consortium name="Ensembl"/>
        </authorList>
    </citation>
    <scope>IDENTIFICATION</scope>
</reference>
<reference evidence="1" key="2">
    <citation type="submission" date="2025-08" db="UniProtKB">
        <authorList>
            <consortium name="Ensembl"/>
        </authorList>
    </citation>
    <scope>IDENTIFICATION</scope>
</reference>
<dbReference type="AlphaFoldDB" id="A0AAY4B3M0"/>
<gene>
    <name evidence="1" type="primary">LOC114763760</name>
</gene>
<sequence>MGLFYANFTCPCVSNYDALVFTLRFEESELSRNFLMLIEATRWITSLGRDSSGPSECCFDFYTKRIPVSRIQIALHGVLYFRTSCRFCANSASFWIYFRLKTVKDVDILFIFYYKIMRILSISCSQ</sequence>
<evidence type="ECO:0000313" key="1">
    <source>
        <dbReference type="Ensembl" id="ENSDCDP00010015604.1"/>
    </source>
</evidence>
<name>A0AAY4B3M0_9TELE</name>
<dbReference type="Ensembl" id="ENSDCDT00010016484.1">
    <property type="protein sequence ID" value="ENSDCDP00010015604.1"/>
    <property type="gene ID" value="ENSDCDG00010007122.1"/>
</dbReference>
<proteinExistence type="predicted"/>
<reference evidence="1 2" key="1">
    <citation type="submission" date="2020-06" db="EMBL/GenBank/DDBJ databases">
        <authorList>
            <consortium name="Wellcome Sanger Institute Data Sharing"/>
        </authorList>
    </citation>
    <scope>NUCLEOTIDE SEQUENCE [LARGE SCALE GENOMIC DNA]</scope>
</reference>
<keyword evidence="2" id="KW-1185">Reference proteome</keyword>